<dbReference type="InterPro" id="IPR013728">
    <property type="entry name" value="BT_3987-like_N"/>
</dbReference>
<evidence type="ECO:0000313" key="2">
    <source>
        <dbReference type="EMBL" id="KAA2241378.1"/>
    </source>
</evidence>
<dbReference type="RefSeq" id="WP_149838893.1">
    <property type="nucleotide sequence ID" value="NZ_VUOC01000003.1"/>
</dbReference>
<reference evidence="2 3" key="1">
    <citation type="submission" date="2019-09" db="EMBL/GenBank/DDBJ databases">
        <title>Chitinophaga ginsengihumi sp. nov., isolated from soil of ginseng rhizosphere.</title>
        <authorList>
            <person name="Lee J."/>
        </authorList>
    </citation>
    <scope>NUCLEOTIDE SEQUENCE [LARGE SCALE GENOMIC DNA]</scope>
    <source>
        <strain evidence="2 3">BN140078</strain>
    </source>
</reference>
<accession>A0A5B2VRR8</accession>
<dbReference type="PROSITE" id="PS51257">
    <property type="entry name" value="PROKAR_LIPOPROTEIN"/>
    <property type="match status" value="1"/>
</dbReference>
<comment type="caution">
    <text evidence="2">The sequence shown here is derived from an EMBL/GenBank/DDBJ whole genome shotgun (WGS) entry which is preliminary data.</text>
</comment>
<sequence length="321" mass="34439">MLVKQIIYRVMPAIMALAFTSCIKDHLSVDPAQSNNVVEFANTGTIASAAGAIHPRFAIDLGNLGLNDSTTFNVNLNYAGADVAPQDITVSLAIDEDALAAFNADQDGHYTTPPASIFRLPATGVIKAGERRVQLKVTIIRTADFSFDVSYALPLKISAVSSGIVSGNFGIALYSFAARNIYDGVYEMTGSLVDNTTASIVFYPGEVDLITQSRNGVAMYDHNVASGYGHPIKSGASGSYYGTYSPLFVMDDNGTVTSVTNYFGQLAGSLKRSAELDPTGVNKVTFDQEGKVVSIEVSYTMTQNGVLRTTFKEKLTYKRPR</sequence>
<dbReference type="Gene3D" id="2.60.40.1740">
    <property type="entry name" value="hypothetical protein (bacova_03559)"/>
    <property type="match status" value="1"/>
</dbReference>
<dbReference type="EMBL" id="VUOC01000003">
    <property type="protein sequence ID" value="KAA2241378.1"/>
    <property type="molecule type" value="Genomic_DNA"/>
</dbReference>
<reference evidence="2 3" key="2">
    <citation type="submission" date="2019-09" db="EMBL/GenBank/DDBJ databases">
        <authorList>
            <person name="Jin C."/>
        </authorList>
    </citation>
    <scope>NUCLEOTIDE SEQUENCE [LARGE SCALE GENOMIC DNA]</scope>
    <source>
        <strain evidence="2 3">BN140078</strain>
    </source>
</reference>
<keyword evidence="3" id="KW-1185">Reference proteome</keyword>
<feature type="domain" description="BT-3987-like N-terminal" evidence="1">
    <location>
        <begin position="63"/>
        <end position="162"/>
    </location>
</feature>
<evidence type="ECO:0000313" key="3">
    <source>
        <dbReference type="Proteomes" id="UP000324611"/>
    </source>
</evidence>
<name>A0A5B2VRR8_9BACT</name>
<dbReference type="Pfam" id="PF08522">
    <property type="entry name" value="BT_3987-like_N"/>
    <property type="match status" value="1"/>
</dbReference>
<evidence type="ECO:0000259" key="1">
    <source>
        <dbReference type="Pfam" id="PF08522"/>
    </source>
</evidence>
<proteinExistence type="predicted"/>
<gene>
    <name evidence="2" type="ORF">F0L74_15870</name>
</gene>
<protein>
    <submittedName>
        <fullName evidence="2">DUF1735 domain-containing protein</fullName>
    </submittedName>
</protein>
<dbReference type="AlphaFoldDB" id="A0A5B2VRR8"/>
<dbReference type="Proteomes" id="UP000324611">
    <property type="component" value="Unassembled WGS sequence"/>
</dbReference>
<organism evidence="2 3">
    <name type="scientific">Chitinophaga agrisoli</name>
    <dbReference type="NCBI Taxonomy" id="2607653"/>
    <lineage>
        <taxon>Bacteria</taxon>
        <taxon>Pseudomonadati</taxon>
        <taxon>Bacteroidota</taxon>
        <taxon>Chitinophagia</taxon>
        <taxon>Chitinophagales</taxon>
        <taxon>Chitinophagaceae</taxon>
        <taxon>Chitinophaga</taxon>
    </lineage>
</organism>